<keyword evidence="1" id="KW-0472">Membrane</keyword>
<organism evidence="2">
    <name type="scientific">Rhizophora mucronata</name>
    <name type="common">Asiatic mangrove</name>
    <dbReference type="NCBI Taxonomy" id="61149"/>
    <lineage>
        <taxon>Eukaryota</taxon>
        <taxon>Viridiplantae</taxon>
        <taxon>Streptophyta</taxon>
        <taxon>Embryophyta</taxon>
        <taxon>Tracheophyta</taxon>
        <taxon>Spermatophyta</taxon>
        <taxon>Magnoliopsida</taxon>
        <taxon>eudicotyledons</taxon>
        <taxon>Gunneridae</taxon>
        <taxon>Pentapetalae</taxon>
        <taxon>rosids</taxon>
        <taxon>fabids</taxon>
        <taxon>Malpighiales</taxon>
        <taxon>Rhizophoraceae</taxon>
        <taxon>Rhizophora</taxon>
    </lineage>
</organism>
<name>A0A2P2PQL7_RHIMU</name>
<keyword evidence="1" id="KW-0812">Transmembrane</keyword>
<dbReference type="AlphaFoldDB" id="A0A2P2PQL7"/>
<protein>
    <submittedName>
        <fullName evidence="2">Uncharacterized protein</fullName>
    </submittedName>
</protein>
<dbReference type="EMBL" id="GGEC01076548">
    <property type="protein sequence ID" value="MBX57032.1"/>
    <property type="molecule type" value="Transcribed_RNA"/>
</dbReference>
<proteinExistence type="predicted"/>
<keyword evidence="1" id="KW-1133">Transmembrane helix</keyword>
<feature type="transmembrane region" description="Helical" evidence="1">
    <location>
        <begin position="6"/>
        <end position="28"/>
    </location>
</feature>
<accession>A0A2P2PQL7</accession>
<reference evidence="2" key="1">
    <citation type="submission" date="2018-02" db="EMBL/GenBank/DDBJ databases">
        <title>Rhizophora mucronata_Transcriptome.</title>
        <authorList>
            <person name="Meera S.P."/>
            <person name="Sreeshan A."/>
            <person name="Augustine A."/>
        </authorList>
    </citation>
    <scope>NUCLEOTIDE SEQUENCE</scope>
    <source>
        <tissue evidence="2">Leaf</tissue>
    </source>
</reference>
<sequence length="55" mass="6111">MEVTHTFGLVGLGSGLGWVVFTSFCYFVKCTKVILPNPRKRPHSAMCLHIFSAIL</sequence>
<evidence type="ECO:0000313" key="2">
    <source>
        <dbReference type="EMBL" id="MBX57032.1"/>
    </source>
</evidence>
<evidence type="ECO:0000256" key="1">
    <source>
        <dbReference type="SAM" id="Phobius"/>
    </source>
</evidence>